<gene>
    <name evidence="1" type="ORF">SNE40_005106</name>
</gene>
<sequence length="105" mass="12118">MLLILSHGQSGVERGFSFNAKILTENMQDKSIINRRHIVHHVHLIGGVDKFEVTPQCLQYASAARIKYRQYLDDQKKEDAKSTVDSKRKYIGDELTDCKKKKKMP</sequence>
<organism evidence="1 2">
    <name type="scientific">Patella caerulea</name>
    <name type="common">Rayed Mediterranean limpet</name>
    <dbReference type="NCBI Taxonomy" id="87958"/>
    <lineage>
        <taxon>Eukaryota</taxon>
        <taxon>Metazoa</taxon>
        <taxon>Spiralia</taxon>
        <taxon>Lophotrochozoa</taxon>
        <taxon>Mollusca</taxon>
        <taxon>Gastropoda</taxon>
        <taxon>Patellogastropoda</taxon>
        <taxon>Patelloidea</taxon>
        <taxon>Patellidae</taxon>
        <taxon>Patella</taxon>
    </lineage>
</organism>
<proteinExistence type="predicted"/>
<dbReference type="Proteomes" id="UP001347796">
    <property type="component" value="Unassembled WGS sequence"/>
</dbReference>
<protein>
    <submittedName>
        <fullName evidence="1">Uncharacterized protein</fullName>
    </submittedName>
</protein>
<dbReference type="EMBL" id="JAZGQO010000003">
    <property type="protein sequence ID" value="KAK6189060.1"/>
    <property type="molecule type" value="Genomic_DNA"/>
</dbReference>
<name>A0AAN8KBB2_PATCE</name>
<accession>A0AAN8KBB2</accession>
<evidence type="ECO:0000313" key="1">
    <source>
        <dbReference type="EMBL" id="KAK6189060.1"/>
    </source>
</evidence>
<dbReference type="AlphaFoldDB" id="A0AAN8KBB2"/>
<evidence type="ECO:0000313" key="2">
    <source>
        <dbReference type="Proteomes" id="UP001347796"/>
    </source>
</evidence>
<comment type="caution">
    <text evidence="1">The sequence shown here is derived from an EMBL/GenBank/DDBJ whole genome shotgun (WGS) entry which is preliminary data.</text>
</comment>
<reference evidence="1 2" key="1">
    <citation type="submission" date="2024-01" db="EMBL/GenBank/DDBJ databases">
        <title>The genome of the rayed Mediterranean limpet Patella caerulea (Linnaeus, 1758).</title>
        <authorList>
            <person name="Anh-Thu Weber A."/>
            <person name="Halstead-Nussloch G."/>
        </authorList>
    </citation>
    <scope>NUCLEOTIDE SEQUENCE [LARGE SCALE GENOMIC DNA]</scope>
    <source>
        <strain evidence="1">AATW-2023a</strain>
        <tissue evidence="1">Whole specimen</tissue>
    </source>
</reference>
<keyword evidence="2" id="KW-1185">Reference proteome</keyword>